<gene>
    <name evidence="2" type="ORF">SD71_04935</name>
</gene>
<keyword evidence="3" id="KW-1185">Reference proteome</keyword>
<accession>A0ABR5A7N0</accession>
<dbReference type="InterPro" id="IPR014509">
    <property type="entry name" value="YjdF-like"/>
</dbReference>
<protein>
    <recommendedName>
        <fullName evidence="4">DUF2238 domain-containing protein</fullName>
    </recommendedName>
</protein>
<feature type="transmembrane region" description="Helical" evidence="1">
    <location>
        <begin position="166"/>
        <end position="185"/>
    </location>
</feature>
<feature type="transmembrane region" description="Helical" evidence="1">
    <location>
        <begin position="48"/>
        <end position="68"/>
    </location>
</feature>
<evidence type="ECO:0000256" key="1">
    <source>
        <dbReference type="SAM" id="Phobius"/>
    </source>
</evidence>
<feature type="transmembrane region" description="Helical" evidence="1">
    <location>
        <begin position="121"/>
        <end position="146"/>
    </location>
</feature>
<keyword evidence="1" id="KW-1133">Transmembrane helix</keyword>
<comment type="caution">
    <text evidence="2">The sequence shown here is derived from an EMBL/GenBank/DDBJ whole genome shotgun (WGS) entry which is preliminary data.</text>
</comment>
<dbReference type="PIRSF" id="PIRSF020606">
    <property type="entry name" value="UCP020606"/>
    <property type="match status" value="1"/>
</dbReference>
<keyword evidence="1" id="KW-0472">Membrane</keyword>
<evidence type="ECO:0000313" key="3">
    <source>
        <dbReference type="Proteomes" id="UP000054526"/>
    </source>
</evidence>
<feature type="transmembrane region" description="Helical" evidence="1">
    <location>
        <begin position="23"/>
        <end position="41"/>
    </location>
</feature>
<name>A0ABR5A7N0_9BACL</name>
<organism evidence="2 3">
    <name type="scientific">Cohnella kolymensis</name>
    <dbReference type="NCBI Taxonomy" id="1590652"/>
    <lineage>
        <taxon>Bacteria</taxon>
        <taxon>Bacillati</taxon>
        <taxon>Bacillota</taxon>
        <taxon>Bacilli</taxon>
        <taxon>Bacillales</taxon>
        <taxon>Paenibacillaceae</taxon>
        <taxon>Cohnella</taxon>
    </lineage>
</organism>
<dbReference type="InterPro" id="IPR058534">
    <property type="entry name" value="YjdF"/>
</dbReference>
<dbReference type="Proteomes" id="UP000054526">
    <property type="component" value="Unassembled WGS sequence"/>
</dbReference>
<sequence length="196" mass="22423">MIIVFVIVWIITAINPVKLRDWLLDNLLLWVCIGILAFLYRKFAFSNISYFFITLFLILHAIGAHYTYQQTPFDDWMNFLGHTKRDMYDRVVHFAFGLLLALPVLEIVVRVMKLRSIWSYVVTFAILLASGAFFEILELLVALAAGAQGEKYLGLQGDPMDTAKDMAMHVIGALPALGLIGWYSYRQHNKGKKDFV</sequence>
<feature type="transmembrane region" description="Helical" evidence="1">
    <location>
        <begin position="91"/>
        <end position="109"/>
    </location>
</feature>
<reference evidence="2 3" key="1">
    <citation type="submission" date="2014-12" db="EMBL/GenBank/DDBJ databases">
        <title>Draft genome sequence of Cohnella kolymensis strain B-2846.</title>
        <authorList>
            <person name="Karlyshev A.V."/>
            <person name="Kudryashova E.B."/>
        </authorList>
    </citation>
    <scope>NUCLEOTIDE SEQUENCE [LARGE SCALE GENOMIC DNA]</scope>
    <source>
        <strain evidence="2 3">VKM B-2846</strain>
    </source>
</reference>
<evidence type="ECO:0008006" key="4">
    <source>
        <dbReference type="Google" id="ProtNLM"/>
    </source>
</evidence>
<proteinExistence type="predicted"/>
<dbReference type="EMBL" id="JXAL01000003">
    <property type="protein sequence ID" value="KIL37064.1"/>
    <property type="molecule type" value="Genomic_DNA"/>
</dbReference>
<evidence type="ECO:0000313" key="2">
    <source>
        <dbReference type="EMBL" id="KIL37064.1"/>
    </source>
</evidence>
<keyword evidence="1" id="KW-0812">Transmembrane</keyword>
<dbReference type="Pfam" id="PF09997">
    <property type="entry name" value="DUF2238"/>
    <property type="match status" value="1"/>
</dbReference>